<name>A0A3P1BT88_9BACT</name>
<evidence type="ECO:0000256" key="1">
    <source>
        <dbReference type="SAM" id="SignalP"/>
    </source>
</evidence>
<proteinExistence type="predicted"/>
<evidence type="ECO:0000313" key="3">
    <source>
        <dbReference type="EMBL" id="RRB03754.1"/>
    </source>
</evidence>
<dbReference type="GO" id="GO:0004222">
    <property type="term" value="F:metalloendopeptidase activity"/>
    <property type="evidence" value="ECO:0007669"/>
    <property type="project" value="TreeGrafter"/>
</dbReference>
<feature type="domain" description="M23ase beta-sheet core" evidence="2">
    <location>
        <begin position="168"/>
        <end position="262"/>
    </location>
</feature>
<dbReference type="PANTHER" id="PTHR21666:SF285">
    <property type="entry name" value="M23 FAMILY METALLOPEPTIDASE"/>
    <property type="match status" value="1"/>
</dbReference>
<dbReference type="AlphaFoldDB" id="A0A3P1BT88"/>
<feature type="signal peptide" evidence="1">
    <location>
        <begin position="1"/>
        <end position="21"/>
    </location>
</feature>
<dbReference type="Pfam" id="PF01551">
    <property type="entry name" value="Peptidase_M23"/>
    <property type="match status" value="1"/>
</dbReference>
<feature type="chain" id="PRO_5018034019" evidence="1">
    <location>
        <begin position="22"/>
        <end position="276"/>
    </location>
</feature>
<dbReference type="Proteomes" id="UP000271925">
    <property type="component" value="Unassembled WGS sequence"/>
</dbReference>
<dbReference type="InterPro" id="IPR050570">
    <property type="entry name" value="Cell_wall_metabolism_enzyme"/>
</dbReference>
<evidence type="ECO:0000313" key="4">
    <source>
        <dbReference type="Proteomes" id="UP000271925"/>
    </source>
</evidence>
<protein>
    <submittedName>
        <fullName evidence="3">M23 family metallopeptidase</fullName>
    </submittedName>
</protein>
<keyword evidence="1" id="KW-0732">Signal</keyword>
<dbReference type="SUPFAM" id="SSF51261">
    <property type="entry name" value="Duplicated hybrid motif"/>
    <property type="match status" value="1"/>
</dbReference>
<organism evidence="3 4">
    <name type="scientific">Larkinella rosea</name>
    <dbReference type="NCBI Taxonomy" id="2025312"/>
    <lineage>
        <taxon>Bacteria</taxon>
        <taxon>Pseudomonadati</taxon>
        <taxon>Bacteroidota</taxon>
        <taxon>Cytophagia</taxon>
        <taxon>Cytophagales</taxon>
        <taxon>Spirosomataceae</taxon>
        <taxon>Larkinella</taxon>
    </lineage>
</organism>
<dbReference type="InterPro" id="IPR016047">
    <property type="entry name" value="M23ase_b-sheet_dom"/>
</dbReference>
<dbReference type="CDD" id="cd12797">
    <property type="entry name" value="M23_peptidase"/>
    <property type="match status" value="1"/>
</dbReference>
<dbReference type="PANTHER" id="PTHR21666">
    <property type="entry name" value="PEPTIDASE-RELATED"/>
    <property type="match status" value="1"/>
</dbReference>
<dbReference type="Gene3D" id="2.70.70.10">
    <property type="entry name" value="Glucose Permease (Domain IIA)"/>
    <property type="match status" value="1"/>
</dbReference>
<evidence type="ECO:0000259" key="2">
    <source>
        <dbReference type="Pfam" id="PF01551"/>
    </source>
</evidence>
<sequence>MKFAKLLICLLFCLNVSSGFGQNTPTQVKQGGVVRWTDNCVRCAMGNHRWRAVDGTCYFPIDLIEKTGYHRVYRWTKNGRRKSRTILVAKGEFKNEDFKDFEKKEYVYVSAANQRRQRREQAQVFPLFARTETKPLFTLPLGKPANPLPSTEGNFGAYRTFDGSPRNRHTGTDYPIGTGQPVLSMADGKIVLTANHFFGGNSVFIDHGNGLVTMYLHLSGFAVKKGDSVKKGQKIGEVGETGRATGPHLHLGVRWHNARIDPAFLLDDPAKLPALN</sequence>
<accession>A0A3P1BT88</accession>
<dbReference type="EMBL" id="RQJO01000008">
    <property type="protein sequence ID" value="RRB03754.1"/>
    <property type="molecule type" value="Genomic_DNA"/>
</dbReference>
<comment type="caution">
    <text evidence="3">The sequence shown here is derived from an EMBL/GenBank/DDBJ whole genome shotgun (WGS) entry which is preliminary data.</text>
</comment>
<dbReference type="RefSeq" id="WP_124873793.1">
    <property type="nucleotide sequence ID" value="NZ_RQJO01000008.1"/>
</dbReference>
<dbReference type="OrthoDB" id="9810477at2"/>
<reference evidence="3 4" key="1">
    <citation type="submission" date="2018-11" db="EMBL/GenBank/DDBJ databases">
        <authorList>
            <person name="Zhou Z."/>
            <person name="Wang G."/>
        </authorList>
    </citation>
    <scope>NUCLEOTIDE SEQUENCE [LARGE SCALE GENOMIC DNA]</scope>
    <source>
        <strain evidence="3 4">KCTC52004</strain>
    </source>
</reference>
<keyword evidence="4" id="KW-1185">Reference proteome</keyword>
<gene>
    <name evidence="3" type="ORF">EHT25_09450</name>
</gene>
<dbReference type="InterPro" id="IPR011055">
    <property type="entry name" value="Dup_hybrid_motif"/>
</dbReference>